<evidence type="ECO:0000256" key="2">
    <source>
        <dbReference type="ARBA" id="ARBA00006161"/>
    </source>
</evidence>
<dbReference type="GO" id="GO:0005737">
    <property type="term" value="C:cytoplasm"/>
    <property type="evidence" value="ECO:0007669"/>
    <property type="project" value="UniProtKB-SubCell"/>
</dbReference>
<evidence type="ECO:0000256" key="5">
    <source>
        <dbReference type="ARBA" id="ARBA00030001"/>
    </source>
</evidence>
<dbReference type="RefSeq" id="WP_146404930.1">
    <property type="nucleotide sequence ID" value="NZ_SJPU01000001.1"/>
</dbReference>
<keyword evidence="4" id="KW-0051">Antiviral defense</keyword>
<name>A0A5C6C1G4_9BACT</name>
<organism evidence="6 7">
    <name type="scientific">Allorhodopirellula heiligendammensis</name>
    <dbReference type="NCBI Taxonomy" id="2714739"/>
    <lineage>
        <taxon>Bacteria</taxon>
        <taxon>Pseudomonadati</taxon>
        <taxon>Planctomycetota</taxon>
        <taxon>Planctomycetia</taxon>
        <taxon>Pirellulales</taxon>
        <taxon>Pirellulaceae</taxon>
        <taxon>Allorhodopirellula</taxon>
    </lineage>
</organism>
<reference evidence="6 7" key="1">
    <citation type="journal article" date="2020" name="Antonie Van Leeuwenhoek">
        <title>Rhodopirellula heiligendammensis sp. nov., Rhodopirellula pilleata sp. nov., and Rhodopirellula solitaria sp. nov. isolated from natural or artificial marine surfaces in Northern Germany and California, USA, and emended description of the genus Rhodopirellula.</title>
        <authorList>
            <person name="Kallscheuer N."/>
            <person name="Wiegand S."/>
            <person name="Jogler M."/>
            <person name="Boedeker C."/>
            <person name="Peeters S.H."/>
            <person name="Rast P."/>
            <person name="Heuer A."/>
            <person name="Jetten M.S.M."/>
            <person name="Rohde M."/>
            <person name="Jogler C."/>
        </authorList>
    </citation>
    <scope>NUCLEOTIDE SEQUENCE [LARGE SCALE GENOMIC DNA]</scope>
    <source>
        <strain evidence="6 7">Poly21</strain>
    </source>
</reference>
<dbReference type="Gene3D" id="1.10.520.30">
    <property type="entry name" value="AF1862-like domain"/>
    <property type="match status" value="1"/>
</dbReference>
<comment type="similarity">
    <text evidence="2">Belongs to the CRISPR system Cmr5 family.</text>
</comment>
<comment type="subcellular location">
    <subcellularLocation>
        <location evidence="1">Cytoplasm</location>
    </subcellularLocation>
</comment>
<dbReference type="EMBL" id="SJPU01000001">
    <property type="protein sequence ID" value="TWU17955.1"/>
    <property type="molecule type" value="Genomic_DNA"/>
</dbReference>
<dbReference type="NCBIfam" id="TIGR01881">
    <property type="entry name" value="cas_Cmr5"/>
    <property type="match status" value="1"/>
</dbReference>
<dbReference type="Proteomes" id="UP000319908">
    <property type="component" value="Unassembled WGS sequence"/>
</dbReference>
<keyword evidence="3" id="KW-0963">Cytoplasm</keyword>
<dbReference type="CDD" id="cd09749">
    <property type="entry name" value="Cmr5_III-B"/>
    <property type="match status" value="1"/>
</dbReference>
<evidence type="ECO:0000313" key="6">
    <source>
        <dbReference type="EMBL" id="TWU17955.1"/>
    </source>
</evidence>
<dbReference type="SUPFAM" id="SSF158568">
    <property type="entry name" value="AF1862-like"/>
    <property type="match status" value="1"/>
</dbReference>
<accession>A0A5C6C1G4</accession>
<sequence length="144" mass="16099">MNTTATKPTLDQQRAAHALQMIQKINSDNYDGMYVSYVSALPATIAMNGIGQALATELAKDKGKKQSHRYLFDHVTDWLTTPGRPLESAEKANDPQSVFRALTESQEIYIAAQIEAMAYIHWLKQFSRAFLVDRVFDEGGSSDE</sequence>
<dbReference type="GO" id="GO:0051607">
    <property type="term" value="P:defense response to virus"/>
    <property type="evidence" value="ECO:0007669"/>
    <property type="project" value="UniProtKB-KW"/>
</dbReference>
<evidence type="ECO:0000256" key="4">
    <source>
        <dbReference type="ARBA" id="ARBA00023118"/>
    </source>
</evidence>
<dbReference type="InterPro" id="IPR023101">
    <property type="entry name" value="AF1862-like_dom_sf"/>
</dbReference>
<dbReference type="InterPro" id="IPR010160">
    <property type="entry name" value="CRISPR-assoc_prot_Cmr5"/>
</dbReference>
<evidence type="ECO:0000256" key="3">
    <source>
        <dbReference type="ARBA" id="ARBA00022490"/>
    </source>
</evidence>
<comment type="caution">
    <text evidence="6">The sequence shown here is derived from an EMBL/GenBank/DDBJ whole genome shotgun (WGS) entry which is preliminary data.</text>
</comment>
<dbReference type="OrthoDB" id="285848at2"/>
<protein>
    <recommendedName>
        <fullName evidence="5">CRISPR type III-B/RAMP module-associated protein Cmr5</fullName>
    </recommendedName>
</protein>
<keyword evidence="7" id="KW-1185">Reference proteome</keyword>
<evidence type="ECO:0000256" key="1">
    <source>
        <dbReference type="ARBA" id="ARBA00004496"/>
    </source>
</evidence>
<evidence type="ECO:0000313" key="7">
    <source>
        <dbReference type="Proteomes" id="UP000319908"/>
    </source>
</evidence>
<proteinExistence type="inferred from homology"/>
<dbReference type="AlphaFoldDB" id="A0A5C6C1G4"/>
<gene>
    <name evidence="6" type="ORF">Poly21_01070</name>
</gene>
<dbReference type="Pfam" id="PF09701">
    <property type="entry name" value="Cas_Cmr5"/>
    <property type="match status" value="1"/>
</dbReference>